<comment type="caution">
    <text evidence="1">The sequence shown here is derived from an EMBL/GenBank/DDBJ whole genome shotgun (WGS) entry which is preliminary data.</text>
</comment>
<organism evidence="1 2">
    <name type="scientific">Durusdinium trenchii</name>
    <dbReference type="NCBI Taxonomy" id="1381693"/>
    <lineage>
        <taxon>Eukaryota</taxon>
        <taxon>Sar</taxon>
        <taxon>Alveolata</taxon>
        <taxon>Dinophyceae</taxon>
        <taxon>Suessiales</taxon>
        <taxon>Symbiodiniaceae</taxon>
        <taxon>Durusdinium</taxon>
    </lineage>
</organism>
<protein>
    <submittedName>
        <fullName evidence="1">Surface protein bspA-like (TvBspA-like-625)</fullName>
    </submittedName>
</protein>
<dbReference type="InterPro" id="IPR026906">
    <property type="entry name" value="LRR_5"/>
</dbReference>
<evidence type="ECO:0000313" key="2">
    <source>
        <dbReference type="Proteomes" id="UP001642464"/>
    </source>
</evidence>
<dbReference type="SUPFAM" id="SSF52058">
    <property type="entry name" value="L domain-like"/>
    <property type="match status" value="1"/>
</dbReference>
<accession>A0ABP0RLU8</accession>
<name>A0ABP0RLU8_9DINO</name>
<dbReference type="EMBL" id="CAXAMM010041640">
    <property type="protein sequence ID" value="CAK9100510.1"/>
    <property type="molecule type" value="Genomic_DNA"/>
</dbReference>
<dbReference type="Proteomes" id="UP001642464">
    <property type="component" value="Unassembled WGS sequence"/>
</dbReference>
<dbReference type="InterPro" id="IPR053139">
    <property type="entry name" value="Surface_bspA-like"/>
</dbReference>
<dbReference type="PANTHER" id="PTHR45661:SF3">
    <property type="entry name" value="IG-LIKE DOMAIN-CONTAINING PROTEIN"/>
    <property type="match status" value="1"/>
</dbReference>
<sequence>MRIRTRQMNGTVAEVEAMPETILREFKRKLKDLHQGESETTRRLTTVQVVLGLQKLHGDFKTLEEAGISDDVEVQIVFQEVEPVTLADKNAYLGSMEELNSVIIPPWHEGMRPAAFQACRSLIRVEISDSVRDIGEFAFMNCDQLTTVILPSFVLRIGKGAFMNCQRLTALTIPESVTQIGCEAFRNCRSLTEVKIPSLRVIEAFAFTSCVALAHVVISTCGELTIPNGKAVLGAGAFMNCGSLESLTIPTSVCLAPDAFSGCIRLKTPQVALEGSDGTSRAHKRRWQDVE</sequence>
<dbReference type="Gene3D" id="3.80.10.10">
    <property type="entry name" value="Ribonuclease Inhibitor"/>
    <property type="match status" value="2"/>
</dbReference>
<dbReference type="Pfam" id="PF13306">
    <property type="entry name" value="LRR_5"/>
    <property type="match status" value="2"/>
</dbReference>
<evidence type="ECO:0000313" key="1">
    <source>
        <dbReference type="EMBL" id="CAK9100510.1"/>
    </source>
</evidence>
<gene>
    <name evidence="1" type="ORF">SCF082_LOCUS47030</name>
</gene>
<proteinExistence type="predicted"/>
<dbReference type="PANTHER" id="PTHR45661">
    <property type="entry name" value="SURFACE ANTIGEN"/>
    <property type="match status" value="1"/>
</dbReference>
<dbReference type="InterPro" id="IPR032675">
    <property type="entry name" value="LRR_dom_sf"/>
</dbReference>
<keyword evidence="2" id="KW-1185">Reference proteome</keyword>
<reference evidence="1 2" key="1">
    <citation type="submission" date="2024-02" db="EMBL/GenBank/DDBJ databases">
        <authorList>
            <person name="Chen Y."/>
            <person name="Shah S."/>
            <person name="Dougan E. K."/>
            <person name="Thang M."/>
            <person name="Chan C."/>
        </authorList>
    </citation>
    <scope>NUCLEOTIDE SEQUENCE [LARGE SCALE GENOMIC DNA]</scope>
</reference>